<dbReference type="InterPro" id="IPR014284">
    <property type="entry name" value="RNA_pol_sigma-70_dom"/>
</dbReference>
<dbReference type="Proteomes" id="UP000580051">
    <property type="component" value="Unassembled WGS sequence"/>
</dbReference>
<evidence type="ECO:0000259" key="6">
    <source>
        <dbReference type="Pfam" id="PF04542"/>
    </source>
</evidence>
<sequence>MKSYTGRCGNPLQRGLKDRTDEELVSLLSQDKRALQELVHRYQNPIYNFARRLLGNQEDAFDVTQETFVRLINSAHTFKGLSRFSTWLFSIAANLCRDHLRERKKLVLWENDLEEKNPGGLTLTEDLPSAEEIIEAQELREELTRKLDQLSPKLREAIILVDIQELKYAEIAEMLGISIGTVKSRVSRAREELRASLIHLREQKTEGESQTF</sequence>
<evidence type="ECO:0000313" key="8">
    <source>
        <dbReference type="EMBL" id="GFP20876.1"/>
    </source>
</evidence>
<keyword evidence="4" id="KW-0238">DNA-binding</keyword>
<dbReference type="Pfam" id="PF08281">
    <property type="entry name" value="Sigma70_r4_2"/>
    <property type="match status" value="1"/>
</dbReference>
<dbReference type="PANTHER" id="PTHR43133">
    <property type="entry name" value="RNA POLYMERASE ECF-TYPE SIGMA FACTO"/>
    <property type="match status" value="1"/>
</dbReference>
<dbReference type="PANTHER" id="PTHR43133:SF8">
    <property type="entry name" value="RNA POLYMERASE SIGMA FACTOR HI_1459-RELATED"/>
    <property type="match status" value="1"/>
</dbReference>
<dbReference type="AlphaFoldDB" id="A0A6V8NR43"/>
<organism evidence="8 9">
    <name type="scientific">Candidatus Hakubella thermalkaliphila</name>
    <dbReference type="NCBI Taxonomy" id="2754717"/>
    <lineage>
        <taxon>Bacteria</taxon>
        <taxon>Bacillati</taxon>
        <taxon>Actinomycetota</taxon>
        <taxon>Actinomycetota incertae sedis</taxon>
        <taxon>Candidatus Hakubellales</taxon>
        <taxon>Candidatus Hakubellaceae</taxon>
        <taxon>Candidatus Hakubella</taxon>
    </lineage>
</organism>
<evidence type="ECO:0000256" key="3">
    <source>
        <dbReference type="ARBA" id="ARBA00023082"/>
    </source>
</evidence>
<dbReference type="GO" id="GO:0006352">
    <property type="term" value="P:DNA-templated transcription initiation"/>
    <property type="evidence" value="ECO:0007669"/>
    <property type="project" value="InterPro"/>
</dbReference>
<keyword evidence="5" id="KW-0804">Transcription</keyword>
<evidence type="ECO:0000256" key="4">
    <source>
        <dbReference type="ARBA" id="ARBA00023125"/>
    </source>
</evidence>
<dbReference type="NCBIfam" id="TIGR02937">
    <property type="entry name" value="sigma70-ECF"/>
    <property type="match status" value="1"/>
</dbReference>
<gene>
    <name evidence="8" type="ORF">HKBW3S06_00103</name>
</gene>
<dbReference type="Gene3D" id="1.10.1740.10">
    <property type="match status" value="1"/>
</dbReference>
<dbReference type="Gene3D" id="1.10.10.10">
    <property type="entry name" value="Winged helix-like DNA-binding domain superfamily/Winged helix DNA-binding domain"/>
    <property type="match status" value="1"/>
</dbReference>
<accession>A0A6V8NR43</accession>
<dbReference type="GO" id="GO:0016987">
    <property type="term" value="F:sigma factor activity"/>
    <property type="evidence" value="ECO:0007669"/>
    <property type="project" value="UniProtKB-KW"/>
</dbReference>
<dbReference type="InterPro" id="IPR013325">
    <property type="entry name" value="RNA_pol_sigma_r2"/>
</dbReference>
<dbReference type="InterPro" id="IPR013324">
    <property type="entry name" value="RNA_pol_sigma_r3/r4-like"/>
</dbReference>
<comment type="caution">
    <text evidence="8">The sequence shown here is derived from an EMBL/GenBank/DDBJ whole genome shotgun (WGS) entry which is preliminary data.</text>
</comment>
<keyword evidence="3" id="KW-0731">Sigma factor</keyword>
<feature type="domain" description="RNA polymerase sigma-70 region 2" evidence="6">
    <location>
        <begin position="38"/>
        <end position="104"/>
    </location>
</feature>
<dbReference type="InterPro" id="IPR036388">
    <property type="entry name" value="WH-like_DNA-bd_sf"/>
</dbReference>
<evidence type="ECO:0000256" key="5">
    <source>
        <dbReference type="ARBA" id="ARBA00023163"/>
    </source>
</evidence>
<evidence type="ECO:0000259" key="7">
    <source>
        <dbReference type="Pfam" id="PF08281"/>
    </source>
</evidence>
<dbReference type="InterPro" id="IPR039425">
    <property type="entry name" value="RNA_pol_sigma-70-like"/>
</dbReference>
<dbReference type="EMBL" id="BLRV01000005">
    <property type="protein sequence ID" value="GFP20876.1"/>
    <property type="molecule type" value="Genomic_DNA"/>
</dbReference>
<reference evidence="8 9" key="1">
    <citation type="journal article" date="2020" name="Front. Microbiol.">
        <title>Single-cell genomics of novel Actinobacteria with the Wood-Ljungdahl pathway discovered in a serpentinizing system.</title>
        <authorList>
            <person name="Merino N."/>
            <person name="Kawai M."/>
            <person name="Boyd E.S."/>
            <person name="Colman D.R."/>
            <person name="McGlynn S.E."/>
            <person name="Nealson K.H."/>
            <person name="Kurokawa K."/>
            <person name="Hongoh Y."/>
        </authorList>
    </citation>
    <scope>NUCLEOTIDE SEQUENCE [LARGE SCALE GENOMIC DNA]</scope>
    <source>
        <strain evidence="8 9">S06</strain>
    </source>
</reference>
<evidence type="ECO:0000256" key="2">
    <source>
        <dbReference type="ARBA" id="ARBA00023015"/>
    </source>
</evidence>
<comment type="similarity">
    <text evidence="1">Belongs to the sigma-70 factor family. ECF subfamily.</text>
</comment>
<evidence type="ECO:0000256" key="1">
    <source>
        <dbReference type="ARBA" id="ARBA00010641"/>
    </source>
</evidence>
<dbReference type="InterPro" id="IPR007627">
    <property type="entry name" value="RNA_pol_sigma70_r2"/>
</dbReference>
<proteinExistence type="inferred from homology"/>
<dbReference type="SUPFAM" id="SSF88946">
    <property type="entry name" value="Sigma2 domain of RNA polymerase sigma factors"/>
    <property type="match status" value="1"/>
</dbReference>
<dbReference type="SUPFAM" id="SSF88659">
    <property type="entry name" value="Sigma3 and sigma4 domains of RNA polymerase sigma factors"/>
    <property type="match status" value="1"/>
</dbReference>
<feature type="domain" description="RNA polymerase sigma factor 70 region 4 type 2" evidence="7">
    <location>
        <begin position="140"/>
        <end position="193"/>
    </location>
</feature>
<evidence type="ECO:0000313" key="9">
    <source>
        <dbReference type="Proteomes" id="UP000580051"/>
    </source>
</evidence>
<dbReference type="Pfam" id="PF04542">
    <property type="entry name" value="Sigma70_r2"/>
    <property type="match status" value="1"/>
</dbReference>
<dbReference type="InterPro" id="IPR013249">
    <property type="entry name" value="RNA_pol_sigma70_r4_t2"/>
</dbReference>
<dbReference type="RefSeq" id="WP_176226021.1">
    <property type="nucleotide sequence ID" value="NZ_BLRV01000005.1"/>
</dbReference>
<keyword evidence="2" id="KW-0805">Transcription regulation</keyword>
<protein>
    <submittedName>
        <fullName evidence="8">RNA polymerase sigma-70 factor, ECF subfamily</fullName>
    </submittedName>
</protein>
<dbReference type="CDD" id="cd06171">
    <property type="entry name" value="Sigma70_r4"/>
    <property type="match status" value="1"/>
</dbReference>
<dbReference type="GO" id="GO:0003677">
    <property type="term" value="F:DNA binding"/>
    <property type="evidence" value="ECO:0007669"/>
    <property type="project" value="UniProtKB-KW"/>
</dbReference>
<name>A0A6V8NR43_9ACTN</name>